<gene>
    <name evidence="8" type="primary">TEPSIN</name>
</gene>
<dbReference type="CDD" id="cd03572">
    <property type="entry name" value="ENTH_like_Tepsin"/>
    <property type="match status" value="1"/>
</dbReference>
<evidence type="ECO:0000256" key="5">
    <source>
        <dbReference type="SAM" id="MobiDB-lite"/>
    </source>
</evidence>
<dbReference type="OrthoDB" id="118154at2759"/>
<dbReference type="InterPro" id="IPR035802">
    <property type="entry name" value="ENTH/VHS_tepsin"/>
</dbReference>
<sequence>MRIELATALTTWPFLRPSRGGCRGSVLPTLMKGTSDDEVPCPGYLFQDIAKISQESEGSSRCLLEYLLNRLQNKSCHVKLKVLKILLYMCAHGSLHFILELRRNVTFIQEAAVFSGPPDPLHGSSLYQKVRSTAQDLASALFSDALISQSLTPTSRTLPQTGMGSQPTLSATLQGFGYTQEQFSHSSVSESLLSTIKKTAEVMSNAAPPNSLSNKPREEVYQPVTIPLTGNSCQMPSEMPPLSTHSTRGSPYQPGLAGGGWEENDSGHSSQNSSQETCDLSRTSGSCSKCGSDSQSGTSREASDAAERVEAINLNDCLQEINLVKIITKGDTVFLNREEIQHFVKGCALLNCEAVLELLNHSLSDERICVQMRVLCAISSLMCADLLSPDQMFMVIKTRLQQLNQGSPGPVANKATKILRQFEALNRVKLTSGSLPCETMSSCGPEEDLFTNTFPMAERERVVEPLQFSPLLGTSEFMPTKKPHAELAMDSPSQGAEPGSENRAMEPHHPAADTSCAGSQLAMSTTAEVSRNRTAHSSSNKETLTLHSQGAQDHSMSLFAGMTLVTLPAGRARHAEATESELQAKECRETLNGSQRQPSVFSFLNI</sequence>
<evidence type="ECO:0000313" key="8">
    <source>
        <dbReference type="RefSeq" id="XP_033817260.1"/>
    </source>
</evidence>
<dbReference type="FunCoup" id="A0A6P8SEP8">
    <property type="interactions" value="1613"/>
</dbReference>
<keyword evidence="4" id="KW-0968">Cytoplasmic vesicle</keyword>
<evidence type="ECO:0000256" key="4">
    <source>
        <dbReference type="ARBA" id="ARBA00023329"/>
    </source>
</evidence>
<name>A0A6P8SEP8_GEOSA</name>
<dbReference type="GO" id="GO:0031410">
    <property type="term" value="C:cytoplasmic vesicle"/>
    <property type="evidence" value="ECO:0007669"/>
    <property type="project" value="UniProtKB-SubCell"/>
</dbReference>
<feature type="region of interest" description="Disordered" evidence="5">
    <location>
        <begin position="486"/>
        <end position="550"/>
    </location>
</feature>
<dbReference type="SUPFAM" id="SSF48464">
    <property type="entry name" value="ENTH/VHS domain"/>
    <property type="match status" value="1"/>
</dbReference>
<protein>
    <submittedName>
        <fullName evidence="8">AP-4 complex accessory subunit tepsin isoform X1</fullName>
    </submittedName>
</protein>
<feature type="compositionally biased region" description="Polar residues" evidence="5">
    <location>
        <begin position="516"/>
        <end position="529"/>
    </location>
</feature>
<feature type="domain" description="ENTH" evidence="6">
    <location>
        <begin position="18"/>
        <end position="151"/>
    </location>
</feature>
<proteinExistence type="predicted"/>
<dbReference type="GO" id="GO:0032588">
    <property type="term" value="C:trans-Golgi network membrane"/>
    <property type="evidence" value="ECO:0007669"/>
    <property type="project" value="TreeGrafter"/>
</dbReference>
<accession>A0A6P8SEP8</accession>
<dbReference type="Gene3D" id="1.25.40.90">
    <property type="match status" value="1"/>
</dbReference>
<dbReference type="PANTHER" id="PTHR21514:SF0">
    <property type="entry name" value="AP-4 COMPLEX ACCESSORY SUBUNIT TEPSIN"/>
    <property type="match status" value="1"/>
</dbReference>
<dbReference type="GeneID" id="117368081"/>
<dbReference type="InterPro" id="IPR039273">
    <property type="entry name" value="TEPSIN"/>
</dbReference>
<dbReference type="PROSITE" id="PS50942">
    <property type="entry name" value="ENTH"/>
    <property type="match status" value="1"/>
</dbReference>
<dbReference type="InterPro" id="IPR013809">
    <property type="entry name" value="ENTH"/>
</dbReference>
<evidence type="ECO:0000313" key="7">
    <source>
        <dbReference type="Proteomes" id="UP000515159"/>
    </source>
</evidence>
<reference evidence="8" key="1">
    <citation type="submission" date="2025-08" db="UniProtKB">
        <authorList>
            <consortium name="RefSeq"/>
        </authorList>
    </citation>
    <scope>IDENTIFICATION</scope>
</reference>
<evidence type="ECO:0000256" key="2">
    <source>
        <dbReference type="ARBA" id="ARBA00004601"/>
    </source>
</evidence>
<comment type="subcellular location">
    <subcellularLocation>
        <location evidence="1">Cytoplasmic vesicle</location>
    </subcellularLocation>
    <subcellularLocation>
        <location evidence="2">Golgi apparatus</location>
        <location evidence="2">trans-Golgi network</location>
    </subcellularLocation>
</comment>
<dbReference type="InterPro" id="IPR058028">
    <property type="entry name" value="Tepsin_VHS/ENTH-like"/>
</dbReference>
<evidence type="ECO:0000259" key="6">
    <source>
        <dbReference type="PROSITE" id="PS50942"/>
    </source>
</evidence>
<dbReference type="Pfam" id="PF01417">
    <property type="entry name" value="ENTH"/>
    <property type="match status" value="1"/>
</dbReference>
<dbReference type="KEGG" id="gsh:117368081"/>
<dbReference type="RefSeq" id="XP_033817260.1">
    <property type="nucleotide sequence ID" value="XM_033961369.1"/>
</dbReference>
<dbReference type="InterPro" id="IPR008942">
    <property type="entry name" value="ENTH_VHS"/>
</dbReference>
<dbReference type="Pfam" id="PF25827">
    <property type="entry name" value="TVHS-like"/>
    <property type="match status" value="1"/>
</dbReference>
<evidence type="ECO:0000256" key="1">
    <source>
        <dbReference type="ARBA" id="ARBA00004541"/>
    </source>
</evidence>
<feature type="compositionally biased region" description="Polar residues" evidence="5">
    <location>
        <begin position="535"/>
        <end position="550"/>
    </location>
</feature>
<dbReference type="PANTHER" id="PTHR21514">
    <property type="entry name" value="AP-4 COMPLEX ACCESSORY SUBUNIT TEPSIN"/>
    <property type="match status" value="1"/>
</dbReference>
<feature type="compositionally biased region" description="Polar residues" evidence="5">
    <location>
        <begin position="267"/>
        <end position="279"/>
    </location>
</feature>
<dbReference type="AlphaFoldDB" id="A0A6P8SEP8"/>
<dbReference type="CTD" id="146705"/>
<feature type="region of interest" description="Disordered" evidence="5">
    <location>
        <begin position="227"/>
        <end position="279"/>
    </location>
</feature>
<organism evidence="7 8">
    <name type="scientific">Geotrypetes seraphini</name>
    <name type="common">Gaboon caecilian</name>
    <name type="synonym">Caecilia seraphini</name>
    <dbReference type="NCBI Taxonomy" id="260995"/>
    <lineage>
        <taxon>Eukaryota</taxon>
        <taxon>Metazoa</taxon>
        <taxon>Chordata</taxon>
        <taxon>Craniata</taxon>
        <taxon>Vertebrata</taxon>
        <taxon>Euteleostomi</taxon>
        <taxon>Amphibia</taxon>
        <taxon>Gymnophiona</taxon>
        <taxon>Geotrypetes</taxon>
    </lineage>
</organism>
<dbReference type="InParanoid" id="A0A6P8SEP8"/>
<keyword evidence="3" id="KW-0333">Golgi apparatus</keyword>
<keyword evidence="7" id="KW-1185">Reference proteome</keyword>
<dbReference type="Proteomes" id="UP000515159">
    <property type="component" value="Chromosome 10"/>
</dbReference>
<evidence type="ECO:0000256" key="3">
    <source>
        <dbReference type="ARBA" id="ARBA00023034"/>
    </source>
</evidence>